<dbReference type="Proteomes" id="UP000886520">
    <property type="component" value="Chromosome 7"/>
</dbReference>
<dbReference type="AlphaFoldDB" id="A0A9D4V0Z8"/>
<name>A0A9D4V0Z8_ADICA</name>
<dbReference type="EMBL" id="JABFUD020000007">
    <property type="protein sequence ID" value="KAI5077760.1"/>
    <property type="molecule type" value="Genomic_DNA"/>
</dbReference>
<accession>A0A9D4V0Z8</accession>
<feature type="compositionally biased region" description="Polar residues" evidence="1">
    <location>
        <begin position="27"/>
        <end position="52"/>
    </location>
</feature>
<keyword evidence="3" id="KW-1185">Reference proteome</keyword>
<gene>
    <name evidence="2" type="ORF">GOP47_0007584</name>
</gene>
<protein>
    <submittedName>
        <fullName evidence="2">Uncharacterized protein</fullName>
    </submittedName>
</protein>
<dbReference type="OrthoDB" id="10661766at2759"/>
<reference evidence="2" key="1">
    <citation type="submission" date="2021-01" db="EMBL/GenBank/DDBJ databases">
        <title>Adiantum capillus-veneris genome.</title>
        <authorList>
            <person name="Fang Y."/>
            <person name="Liao Q."/>
        </authorList>
    </citation>
    <scope>NUCLEOTIDE SEQUENCE</scope>
    <source>
        <strain evidence="2">H3</strain>
        <tissue evidence="2">Leaf</tissue>
    </source>
</reference>
<organism evidence="2 3">
    <name type="scientific">Adiantum capillus-veneris</name>
    <name type="common">Maidenhair fern</name>
    <dbReference type="NCBI Taxonomy" id="13818"/>
    <lineage>
        <taxon>Eukaryota</taxon>
        <taxon>Viridiplantae</taxon>
        <taxon>Streptophyta</taxon>
        <taxon>Embryophyta</taxon>
        <taxon>Tracheophyta</taxon>
        <taxon>Polypodiopsida</taxon>
        <taxon>Polypodiidae</taxon>
        <taxon>Polypodiales</taxon>
        <taxon>Pteridineae</taxon>
        <taxon>Pteridaceae</taxon>
        <taxon>Vittarioideae</taxon>
        <taxon>Adiantum</taxon>
    </lineage>
</organism>
<proteinExistence type="predicted"/>
<feature type="compositionally biased region" description="Basic residues" evidence="1">
    <location>
        <begin position="9"/>
        <end position="22"/>
    </location>
</feature>
<evidence type="ECO:0000313" key="3">
    <source>
        <dbReference type="Proteomes" id="UP000886520"/>
    </source>
</evidence>
<evidence type="ECO:0000313" key="2">
    <source>
        <dbReference type="EMBL" id="KAI5077760.1"/>
    </source>
</evidence>
<sequence length="392" mass="43831">MKSGEVRKKVTRAKRQSKKVKRAIVSEKQNSPDVRSYCLDTSSTNTEHQTLASKGEAGKNSKSPEGCMPCHEPHRAGQPQFACIPEGDSQNNLNPPGHCMSFNEAHTGCQAQVPGSLNREFYPATAFRKEQSIAQYVRLQGNVMDNAALESLSRCCTSVQGRLGDSPVEYCSQAPMESKGDICRILVLPTFILHKEEQFSLSSQAPSRVSHFHVTYYIRVFIFFAKDWGLLPVNEDVELCLSVSLEQLYQNIVYKLISKRECMEEEDQKILVTSDVGGQISVLRERARKVLEAQGLAEHNEIEGFGNKKDIYTNMKSANSEGECHYEQNMMEDQPEPHLESHEWEAMTELGRASRETKAGIHGQQQAMIQKPETEADCGRPAGLFLLCIALG</sequence>
<feature type="region of interest" description="Disordered" evidence="1">
    <location>
        <begin position="1"/>
        <end position="66"/>
    </location>
</feature>
<comment type="caution">
    <text evidence="2">The sequence shown here is derived from an EMBL/GenBank/DDBJ whole genome shotgun (WGS) entry which is preliminary data.</text>
</comment>
<evidence type="ECO:0000256" key="1">
    <source>
        <dbReference type="SAM" id="MobiDB-lite"/>
    </source>
</evidence>